<evidence type="ECO:0000256" key="2">
    <source>
        <dbReference type="ARBA" id="ARBA00022448"/>
    </source>
</evidence>
<comment type="caution">
    <text evidence="10">The sequence shown here is derived from an EMBL/GenBank/DDBJ whole genome shotgun (WGS) entry which is preliminary data.</text>
</comment>
<dbReference type="OrthoDB" id="9807115at2"/>
<feature type="transmembrane region" description="Helical" evidence="9">
    <location>
        <begin position="190"/>
        <end position="209"/>
    </location>
</feature>
<name>A0A369AU02_9BURK</name>
<gene>
    <name evidence="10" type="ORF">DFR45_101265</name>
</gene>
<organism evidence="10 11">
    <name type="scientific">Extensimonas vulgaris</name>
    <dbReference type="NCBI Taxonomy" id="1031594"/>
    <lineage>
        <taxon>Bacteria</taxon>
        <taxon>Pseudomonadati</taxon>
        <taxon>Pseudomonadota</taxon>
        <taxon>Betaproteobacteria</taxon>
        <taxon>Burkholderiales</taxon>
        <taxon>Comamonadaceae</taxon>
        <taxon>Extensimonas</taxon>
    </lineage>
</organism>
<keyword evidence="6 9" id="KW-1133">Transmembrane helix</keyword>
<evidence type="ECO:0000256" key="5">
    <source>
        <dbReference type="ARBA" id="ARBA00022970"/>
    </source>
</evidence>
<evidence type="ECO:0000313" key="10">
    <source>
        <dbReference type="EMBL" id="RCX11736.1"/>
    </source>
</evidence>
<keyword evidence="3" id="KW-1003">Cell membrane</keyword>
<keyword evidence="11" id="KW-1185">Reference proteome</keyword>
<keyword evidence="5" id="KW-0029">Amino-acid transport</keyword>
<dbReference type="GO" id="GO:0022857">
    <property type="term" value="F:transmembrane transporter activity"/>
    <property type="evidence" value="ECO:0007669"/>
    <property type="project" value="InterPro"/>
</dbReference>
<dbReference type="PANTHER" id="PTHR11795">
    <property type="entry name" value="BRANCHED-CHAIN AMINO ACID TRANSPORT SYSTEM PERMEASE PROTEIN LIVH"/>
    <property type="match status" value="1"/>
</dbReference>
<feature type="transmembrane region" description="Helical" evidence="9">
    <location>
        <begin position="142"/>
        <end position="160"/>
    </location>
</feature>
<evidence type="ECO:0000256" key="7">
    <source>
        <dbReference type="ARBA" id="ARBA00023136"/>
    </source>
</evidence>
<dbReference type="EMBL" id="QPJU01000001">
    <property type="protein sequence ID" value="RCX11736.1"/>
    <property type="molecule type" value="Genomic_DNA"/>
</dbReference>
<dbReference type="CDD" id="cd06582">
    <property type="entry name" value="TM_PBP1_LivH_like"/>
    <property type="match status" value="1"/>
</dbReference>
<keyword evidence="4 9" id="KW-0812">Transmembrane</keyword>
<comment type="subcellular location">
    <subcellularLocation>
        <location evidence="1">Cell membrane</location>
        <topology evidence="1">Multi-pass membrane protein</topology>
    </subcellularLocation>
</comment>
<accession>A0A369AU02</accession>
<dbReference type="InterPro" id="IPR052157">
    <property type="entry name" value="BCAA_transport_permease"/>
</dbReference>
<dbReference type="RefSeq" id="WP_114481898.1">
    <property type="nucleotide sequence ID" value="NZ_QPJU01000001.1"/>
</dbReference>
<evidence type="ECO:0000256" key="3">
    <source>
        <dbReference type="ARBA" id="ARBA00022475"/>
    </source>
</evidence>
<proteinExistence type="inferred from homology"/>
<evidence type="ECO:0000313" key="11">
    <source>
        <dbReference type="Proteomes" id="UP000252174"/>
    </source>
</evidence>
<evidence type="ECO:0000256" key="9">
    <source>
        <dbReference type="SAM" id="Phobius"/>
    </source>
</evidence>
<keyword evidence="7 9" id="KW-0472">Membrane</keyword>
<dbReference type="PANTHER" id="PTHR11795:SF451">
    <property type="entry name" value="ABC TRANSPORTER PERMEASE PROTEIN"/>
    <property type="match status" value="1"/>
</dbReference>
<dbReference type="AlphaFoldDB" id="A0A369AU02"/>
<evidence type="ECO:0000256" key="4">
    <source>
        <dbReference type="ARBA" id="ARBA00022692"/>
    </source>
</evidence>
<comment type="similarity">
    <text evidence="8">Belongs to the binding-protein-dependent transport system permease family. LivHM subfamily.</text>
</comment>
<feature type="transmembrane region" description="Helical" evidence="9">
    <location>
        <begin position="221"/>
        <end position="250"/>
    </location>
</feature>
<dbReference type="GO" id="GO:0006865">
    <property type="term" value="P:amino acid transport"/>
    <property type="evidence" value="ECO:0007669"/>
    <property type="project" value="UniProtKB-KW"/>
</dbReference>
<evidence type="ECO:0000256" key="1">
    <source>
        <dbReference type="ARBA" id="ARBA00004651"/>
    </source>
</evidence>
<reference evidence="10 11" key="1">
    <citation type="submission" date="2018-07" db="EMBL/GenBank/DDBJ databases">
        <title>Genomic Encyclopedia of Type Strains, Phase IV (KMG-IV): sequencing the most valuable type-strain genomes for metagenomic binning, comparative biology and taxonomic classification.</title>
        <authorList>
            <person name="Goeker M."/>
        </authorList>
    </citation>
    <scope>NUCLEOTIDE SEQUENCE [LARGE SCALE GENOMIC DNA]</scope>
    <source>
        <strain evidence="10 11">DSM 100911</strain>
    </source>
</reference>
<dbReference type="InterPro" id="IPR001851">
    <property type="entry name" value="ABC_transp_permease"/>
</dbReference>
<sequence>MMTEFFNYTLNGALLGLLYALVAMGFVVIYRASKVFNMAVGEMIVLGAFLLWWAIQSRGMHPALGIGVALLIAVVVGLLIERLLFRRLIGESVFSMIMVTIGLLILMRGLVLVIWGPQERQFPAIFPLAPLIVFDMIVPRSLAAGGVIAVLAALGLHWFFNHSRSGLAMSAVAEDHQIALSMGISVRRSIAFAWALGGVLSVVTAMVYLSGKSLTFLSSEIGFAALPVALLAGLESIAGLLLAGLIVGIVQGLTSAYIDPLIGGNAAAVVPYIFMLVVLVVRPTGMFGWKRIERV</sequence>
<evidence type="ECO:0000256" key="8">
    <source>
        <dbReference type="ARBA" id="ARBA00037998"/>
    </source>
</evidence>
<dbReference type="Pfam" id="PF02653">
    <property type="entry name" value="BPD_transp_2"/>
    <property type="match status" value="1"/>
</dbReference>
<feature type="transmembrane region" description="Helical" evidence="9">
    <location>
        <begin position="61"/>
        <end position="80"/>
    </location>
</feature>
<dbReference type="Proteomes" id="UP000252174">
    <property type="component" value="Unassembled WGS sequence"/>
</dbReference>
<feature type="transmembrane region" description="Helical" evidence="9">
    <location>
        <begin position="35"/>
        <end position="55"/>
    </location>
</feature>
<feature type="transmembrane region" description="Helical" evidence="9">
    <location>
        <begin position="12"/>
        <end position="30"/>
    </location>
</feature>
<feature type="transmembrane region" description="Helical" evidence="9">
    <location>
        <begin position="262"/>
        <end position="281"/>
    </location>
</feature>
<evidence type="ECO:0000256" key="6">
    <source>
        <dbReference type="ARBA" id="ARBA00022989"/>
    </source>
</evidence>
<dbReference type="GO" id="GO:0005886">
    <property type="term" value="C:plasma membrane"/>
    <property type="evidence" value="ECO:0007669"/>
    <property type="project" value="UniProtKB-SubCell"/>
</dbReference>
<feature type="transmembrane region" description="Helical" evidence="9">
    <location>
        <begin position="92"/>
        <end position="115"/>
    </location>
</feature>
<keyword evidence="2" id="KW-0813">Transport</keyword>
<protein>
    <submittedName>
        <fullName evidence="10">Amino acid/amide ABC transporter membrane protein 1 (HAAT family)</fullName>
    </submittedName>
</protein>